<dbReference type="InterPro" id="IPR046375">
    <property type="entry name" value="IKBKB_SDD_sf"/>
</dbReference>
<evidence type="ECO:0000313" key="3">
    <source>
        <dbReference type="Proteomes" id="UP001163046"/>
    </source>
</evidence>
<comment type="caution">
    <text evidence="2">The sequence shown here is derived from an EMBL/GenBank/DDBJ whole genome shotgun (WGS) entry which is preliminary data.</text>
</comment>
<name>A0A9W9ZGE4_9CNID</name>
<proteinExistence type="predicted"/>
<dbReference type="Proteomes" id="UP001163046">
    <property type="component" value="Unassembled WGS sequence"/>
</dbReference>
<sequence>MQLKDVTTALQSRVVQLQKSPYASGTHSTFKVDGMRYDCVVQLYDKLRESDRQPADCEKMATVILQILAQREKLHKDVFTYLSEVMSCRREIRKVMYRLLQVKSKLVTRAEELAEMQKQRQVDLWKLLQSKKQREQDCCRLSTSSCSSLSSLTASGLSTQSIVLIEESSRNFEKFAEMLNQLKIDQVNDSESQFDWEFFEEESDSTDKGIV</sequence>
<dbReference type="OrthoDB" id="267381at2759"/>
<keyword evidence="3" id="KW-1185">Reference proteome</keyword>
<gene>
    <name evidence="2" type="ORF">OS493_004664</name>
</gene>
<organism evidence="2 3">
    <name type="scientific">Desmophyllum pertusum</name>
    <dbReference type="NCBI Taxonomy" id="174260"/>
    <lineage>
        <taxon>Eukaryota</taxon>
        <taxon>Metazoa</taxon>
        <taxon>Cnidaria</taxon>
        <taxon>Anthozoa</taxon>
        <taxon>Hexacorallia</taxon>
        <taxon>Scleractinia</taxon>
        <taxon>Caryophylliina</taxon>
        <taxon>Caryophylliidae</taxon>
        <taxon>Desmophyllum</taxon>
    </lineage>
</organism>
<dbReference type="Gene3D" id="1.20.1270.250">
    <property type="match status" value="1"/>
</dbReference>
<reference evidence="2" key="1">
    <citation type="submission" date="2023-01" db="EMBL/GenBank/DDBJ databases">
        <title>Genome assembly of the deep-sea coral Lophelia pertusa.</title>
        <authorList>
            <person name="Herrera S."/>
            <person name="Cordes E."/>
        </authorList>
    </citation>
    <scope>NUCLEOTIDE SEQUENCE</scope>
    <source>
        <strain evidence="2">USNM1676648</strain>
        <tissue evidence="2">Polyp</tissue>
    </source>
</reference>
<evidence type="ECO:0000313" key="2">
    <source>
        <dbReference type="EMBL" id="KAJ7381066.1"/>
    </source>
</evidence>
<accession>A0A9W9ZGE4</accession>
<dbReference type="AlphaFoldDB" id="A0A9W9ZGE4"/>
<dbReference type="Pfam" id="PF18397">
    <property type="entry name" value="IKBKB_SDD"/>
    <property type="match status" value="1"/>
</dbReference>
<feature type="domain" description="IKBKB scaffold dimerization" evidence="1">
    <location>
        <begin position="2"/>
        <end position="129"/>
    </location>
</feature>
<evidence type="ECO:0000259" key="1">
    <source>
        <dbReference type="Pfam" id="PF18397"/>
    </source>
</evidence>
<dbReference type="InterPro" id="IPR041185">
    <property type="entry name" value="IKBKB_SDD"/>
</dbReference>
<protein>
    <recommendedName>
        <fullName evidence="1">IKBKB scaffold dimerization domain-containing protein</fullName>
    </recommendedName>
</protein>
<dbReference type="EMBL" id="MU826351">
    <property type="protein sequence ID" value="KAJ7381066.1"/>
    <property type="molecule type" value="Genomic_DNA"/>
</dbReference>